<evidence type="ECO:0000256" key="5">
    <source>
        <dbReference type="ARBA" id="ARBA00023163"/>
    </source>
</evidence>
<dbReference type="KEGG" id="rru:Rru_A0330"/>
<dbReference type="STRING" id="269796.Rru_A0330"/>
<evidence type="ECO:0000256" key="1">
    <source>
        <dbReference type="ARBA" id="ARBA00009437"/>
    </source>
</evidence>
<comment type="similarity">
    <text evidence="1">Belongs to the LysR transcriptional regulatory family.</text>
</comment>
<dbReference type="InterPro" id="IPR000847">
    <property type="entry name" value="LysR_HTH_N"/>
</dbReference>
<dbReference type="FunFam" id="1.10.10.10:FF:000001">
    <property type="entry name" value="LysR family transcriptional regulator"/>
    <property type="match status" value="1"/>
</dbReference>
<dbReference type="EnsemblBacteria" id="ABC21135">
    <property type="protein sequence ID" value="ABC21135"/>
    <property type="gene ID" value="Rru_A0330"/>
</dbReference>
<keyword evidence="2" id="KW-0805">Transcription regulation</keyword>
<keyword evidence="5" id="KW-0804">Transcription</keyword>
<dbReference type="AlphaFoldDB" id="Q2RXL0"/>
<dbReference type="Pfam" id="PF00126">
    <property type="entry name" value="HTH_1"/>
    <property type="match status" value="1"/>
</dbReference>
<dbReference type="PATRIC" id="fig|269796.9.peg.386"/>
<reference evidence="7 8" key="1">
    <citation type="journal article" date="2011" name="Stand. Genomic Sci.">
        <title>Complete genome sequence of Rhodospirillum rubrum type strain (S1).</title>
        <authorList>
            <person name="Munk A.C."/>
            <person name="Copeland A."/>
            <person name="Lucas S."/>
            <person name="Lapidus A."/>
            <person name="Del Rio T.G."/>
            <person name="Barry K."/>
            <person name="Detter J.C."/>
            <person name="Hammon N."/>
            <person name="Israni S."/>
            <person name="Pitluck S."/>
            <person name="Brettin T."/>
            <person name="Bruce D."/>
            <person name="Han C."/>
            <person name="Tapia R."/>
            <person name="Gilna P."/>
            <person name="Schmutz J."/>
            <person name="Larimer F."/>
            <person name="Land M."/>
            <person name="Kyrpides N.C."/>
            <person name="Mavromatis K."/>
            <person name="Richardson P."/>
            <person name="Rohde M."/>
            <person name="Goker M."/>
            <person name="Klenk H.P."/>
            <person name="Zhang Y."/>
            <person name="Roberts G.P."/>
            <person name="Reslewic S."/>
            <person name="Schwartz D.C."/>
        </authorList>
    </citation>
    <scope>NUCLEOTIDE SEQUENCE [LARGE SCALE GENOMIC DNA]</scope>
    <source>
        <strain evidence="8">ATCC 11170 / ATH 1.1.1 / DSM 467 / LMG 4362 / NCIMB 8255 / S1</strain>
    </source>
</reference>
<evidence type="ECO:0000259" key="6">
    <source>
        <dbReference type="PROSITE" id="PS50931"/>
    </source>
</evidence>
<dbReference type="PRINTS" id="PR00039">
    <property type="entry name" value="HTHLYSR"/>
</dbReference>
<dbReference type="GO" id="GO:0003677">
    <property type="term" value="F:DNA binding"/>
    <property type="evidence" value="ECO:0007669"/>
    <property type="project" value="UniProtKB-KW"/>
</dbReference>
<dbReference type="eggNOG" id="COG0583">
    <property type="taxonomic scope" value="Bacteria"/>
</dbReference>
<sequence>MSADLAARHPIRQFDFPIIRYQPLLYHRAMDLRQLRAFLAIVDSGGFSSAAERLHLTQPALSRQMRLLEEDLGERLLRRTGRGAEATAAGLVLAERARRILGEVEGARRALAARGGQVSGRVSLGLPPSVGVRLTAGVVTRLRAAHPLLGLTIVEELSGVVQDGLGSGWIDIGLLYAGAVGPALVQEPLLTEDLALIGRPDLLPAADLSAHGAPLALHRLADLPLLLPGRRHGLRALVDQAVFRLGITLDVAIEADSLRVLGDLAMRGLGLVVHAPSAFAGDLAAGLLAARPLGDPPLTRSIVLAWPRDRAASRAVLAVAEAVRSEVAALAGEPPL</sequence>
<dbReference type="Gene3D" id="3.40.190.10">
    <property type="entry name" value="Periplasmic binding protein-like II"/>
    <property type="match status" value="2"/>
</dbReference>
<proteinExistence type="inferred from homology"/>
<name>Q2RXL0_RHORT</name>
<dbReference type="PhylomeDB" id="Q2RXL0"/>
<accession>Q2RXL0</accession>
<evidence type="ECO:0000313" key="8">
    <source>
        <dbReference type="Proteomes" id="UP000001929"/>
    </source>
</evidence>
<organism evidence="7 8">
    <name type="scientific">Rhodospirillum rubrum (strain ATCC 11170 / ATH 1.1.1 / DSM 467 / LMG 4362 / NCIMB 8255 / S1)</name>
    <dbReference type="NCBI Taxonomy" id="269796"/>
    <lineage>
        <taxon>Bacteria</taxon>
        <taxon>Pseudomonadati</taxon>
        <taxon>Pseudomonadota</taxon>
        <taxon>Alphaproteobacteria</taxon>
        <taxon>Rhodospirillales</taxon>
        <taxon>Rhodospirillaceae</taxon>
        <taxon>Rhodospirillum</taxon>
    </lineage>
</organism>
<dbReference type="GO" id="GO:2000142">
    <property type="term" value="P:regulation of DNA-templated transcription initiation"/>
    <property type="evidence" value="ECO:0007669"/>
    <property type="project" value="TreeGrafter"/>
</dbReference>
<dbReference type="PANTHER" id="PTHR30293">
    <property type="entry name" value="TRANSCRIPTIONAL REGULATORY PROTEIN NAC-RELATED"/>
    <property type="match status" value="1"/>
</dbReference>
<dbReference type="EMBL" id="CP000230">
    <property type="protein sequence ID" value="ABC21135.1"/>
    <property type="molecule type" value="Genomic_DNA"/>
</dbReference>
<dbReference type="Proteomes" id="UP000001929">
    <property type="component" value="Chromosome"/>
</dbReference>
<dbReference type="CDD" id="cd08433">
    <property type="entry name" value="PBP2_Nac"/>
    <property type="match status" value="1"/>
</dbReference>
<dbReference type="InterPro" id="IPR036388">
    <property type="entry name" value="WH-like_DNA-bd_sf"/>
</dbReference>
<dbReference type="InterPro" id="IPR036390">
    <property type="entry name" value="WH_DNA-bd_sf"/>
</dbReference>
<evidence type="ECO:0000313" key="7">
    <source>
        <dbReference type="EMBL" id="ABC21135.1"/>
    </source>
</evidence>
<dbReference type="Pfam" id="PF03466">
    <property type="entry name" value="LysR_substrate"/>
    <property type="match status" value="1"/>
</dbReference>
<gene>
    <name evidence="7" type="ordered locus">Rru_A0330</name>
</gene>
<dbReference type="PROSITE" id="PS50931">
    <property type="entry name" value="HTH_LYSR"/>
    <property type="match status" value="1"/>
</dbReference>
<evidence type="ECO:0000256" key="2">
    <source>
        <dbReference type="ARBA" id="ARBA00023015"/>
    </source>
</evidence>
<dbReference type="HOGENOM" id="CLU_039613_6_5_5"/>
<keyword evidence="8" id="KW-1185">Reference proteome</keyword>
<keyword evidence="4" id="KW-0010">Activator</keyword>
<dbReference type="SUPFAM" id="SSF46785">
    <property type="entry name" value="Winged helix' DNA-binding domain"/>
    <property type="match status" value="1"/>
</dbReference>
<dbReference type="PANTHER" id="PTHR30293:SF0">
    <property type="entry name" value="NITROGEN ASSIMILATION REGULATORY PROTEIN NAC"/>
    <property type="match status" value="1"/>
</dbReference>
<dbReference type="SUPFAM" id="SSF53850">
    <property type="entry name" value="Periplasmic binding protein-like II"/>
    <property type="match status" value="1"/>
</dbReference>
<keyword evidence="3" id="KW-0238">DNA-binding</keyword>
<evidence type="ECO:0000256" key="4">
    <source>
        <dbReference type="ARBA" id="ARBA00023159"/>
    </source>
</evidence>
<protein>
    <submittedName>
        <fullName evidence="7">Transcriptional regulator, LysR family</fullName>
    </submittedName>
</protein>
<dbReference type="Gene3D" id="1.10.10.10">
    <property type="entry name" value="Winged helix-like DNA-binding domain superfamily/Winged helix DNA-binding domain"/>
    <property type="match status" value="1"/>
</dbReference>
<dbReference type="InterPro" id="IPR005119">
    <property type="entry name" value="LysR_subst-bd"/>
</dbReference>
<feature type="domain" description="HTH lysR-type" evidence="6">
    <location>
        <begin position="30"/>
        <end position="87"/>
    </location>
</feature>
<dbReference type="GO" id="GO:0003700">
    <property type="term" value="F:DNA-binding transcription factor activity"/>
    <property type="evidence" value="ECO:0007669"/>
    <property type="project" value="InterPro"/>
</dbReference>
<evidence type="ECO:0000256" key="3">
    <source>
        <dbReference type="ARBA" id="ARBA00023125"/>
    </source>
</evidence>